<accession>A0A7X6I3Q6</accession>
<evidence type="ECO:0000313" key="12">
    <source>
        <dbReference type="EMBL" id="NKC68858.1"/>
    </source>
</evidence>
<dbReference type="PANTHER" id="PTHR34047:SF7">
    <property type="entry name" value="RNA-DIRECTED DNA POLYMERASE"/>
    <property type="match status" value="1"/>
</dbReference>
<evidence type="ECO:0000256" key="10">
    <source>
        <dbReference type="ARBA" id="ARBA00048173"/>
    </source>
</evidence>
<keyword evidence="5" id="KW-0479">Metal-binding</keyword>
<evidence type="ECO:0000256" key="4">
    <source>
        <dbReference type="ARBA" id="ARBA00022695"/>
    </source>
</evidence>
<dbReference type="RefSeq" id="WP_167807948.1">
    <property type="nucleotide sequence ID" value="NZ_JAAVMB010000016.1"/>
</dbReference>
<dbReference type="InterPro" id="IPR000477">
    <property type="entry name" value="RT_dom"/>
</dbReference>
<dbReference type="Pfam" id="PF00078">
    <property type="entry name" value="RVT_1"/>
    <property type="match status" value="1"/>
</dbReference>
<dbReference type="InterPro" id="IPR043128">
    <property type="entry name" value="Rev_trsase/Diguanyl_cyclase"/>
</dbReference>
<comment type="catalytic activity">
    <reaction evidence="10">
        <text>DNA(n) + a 2'-deoxyribonucleoside 5'-triphosphate = DNA(n+1) + diphosphate</text>
        <dbReference type="Rhea" id="RHEA:22508"/>
        <dbReference type="Rhea" id="RHEA-COMP:17339"/>
        <dbReference type="Rhea" id="RHEA-COMP:17340"/>
        <dbReference type="ChEBI" id="CHEBI:33019"/>
        <dbReference type="ChEBI" id="CHEBI:61560"/>
        <dbReference type="ChEBI" id="CHEBI:173112"/>
        <dbReference type="EC" id="2.7.7.49"/>
    </reaction>
</comment>
<dbReference type="InterPro" id="IPR043502">
    <property type="entry name" value="DNA/RNA_pol_sf"/>
</dbReference>
<evidence type="ECO:0000256" key="9">
    <source>
        <dbReference type="ARBA" id="ARBA00034120"/>
    </source>
</evidence>
<dbReference type="AlphaFoldDB" id="A0A7X6I3Q6"/>
<sequence>MEFTKSKLFGISNKKYLSELLNVELKTIKDVDSNYKVEPFFKEVNGKNRELYNPSEVHKKVLKKIVKLLSCIEYPEYVYGGIPNVGYVDNASRHLEKEYLLLLDITNFFPSTKDSYVYNFFYNTMCQSSDIAKILTNLTTVKIENGDERFLPQGFSTSPILSFLAYHEMYEKLEGFAKNNKFTFSAYYDDFTFSSNKFIHANKRREAIAIIEKYGLQVNNKKTRLTICNYTRITGVIINGNIKKAPKKLHKKMYDCYRLLLNMDKCPEKFTQNEFIDTCNRFQGCIAAIQSIETERNLEHYKNTLRYIRTKFDVPIEKKKKHLYFNNILIAD</sequence>
<protein>
    <recommendedName>
        <fullName evidence="1">RNA-directed DNA polymerase</fullName>
        <ecNumber evidence="1">2.7.7.49</ecNumber>
    </recommendedName>
</protein>
<evidence type="ECO:0000256" key="3">
    <source>
        <dbReference type="ARBA" id="ARBA00022679"/>
    </source>
</evidence>
<dbReference type="SUPFAM" id="SSF56672">
    <property type="entry name" value="DNA/RNA polymerases"/>
    <property type="match status" value="1"/>
</dbReference>
<evidence type="ECO:0000256" key="2">
    <source>
        <dbReference type="ARBA" id="ARBA00022457"/>
    </source>
</evidence>
<evidence type="ECO:0000313" key="13">
    <source>
        <dbReference type="Proteomes" id="UP000521358"/>
    </source>
</evidence>
<evidence type="ECO:0000259" key="11">
    <source>
        <dbReference type="PROSITE" id="PS50878"/>
    </source>
</evidence>
<keyword evidence="6" id="KW-0460">Magnesium</keyword>
<evidence type="ECO:0000256" key="5">
    <source>
        <dbReference type="ARBA" id="ARBA00022723"/>
    </source>
</evidence>
<keyword evidence="2" id="KW-0515">Mutator protein</keyword>
<dbReference type="EC" id="2.7.7.49" evidence="1"/>
<dbReference type="PANTHER" id="PTHR34047">
    <property type="entry name" value="NUCLEAR INTRON MATURASE 1, MITOCHONDRIAL-RELATED"/>
    <property type="match status" value="1"/>
</dbReference>
<dbReference type="GO" id="GO:0046872">
    <property type="term" value="F:metal ion binding"/>
    <property type="evidence" value="ECO:0007669"/>
    <property type="project" value="UniProtKB-KW"/>
</dbReference>
<dbReference type="InterPro" id="IPR000123">
    <property type="entry name" value="Reverse_transcriptase_msDNA"/>
</dbReference>
<evidence type="ECO:0000256" key="7">
    <source>
        <dbReference type="ARBA" id="ARBA00022918"/>
    </source>
</evidence>
<dbReference type="Gene3D" id="3.30.70.270">
    <property type="match status" value="1"/>
</dbReference>
<dbReference type="PROSITE" id="PS50878">
    <property type="entry name" value="RT_POL"/>
    <property type="match status" value="1"/>
</dbReference>
<organism evidence="12 13">
    <name type="scientific">Vagococcus fluvialis</name>
    <dbReference type="NCBI Taxonomy" id="2738"/>
    <lineage>
        <taxon>Bacteria</taxon>
        <taxon>Bacillati</taxon>
        <taxon>Bacillota</taxon>
        <taxon>Bacilli</taxon>
        <taxon>Lactobacillales</taxon>
        <taxon>Enterococcaceae</taxon>
        <taxon>Vagococcus</taxon>
    </lineage>
</organism>
<feature type="domain" description="Reverse transcriptase" evidence="11">
    <location>
        <begin position="1"/>
        <end position="238"/>
    </location>
</feature>
<keyword evidence="8" id="KW-0051">Antiviral defense</keyword>
<evidence type="ECO:0000256" key="1">
    <source>
        <dbReference type="ARBA" id="ARBA00012493"/>
    </source>
</evidence>
<proteinExistence type="inferred from homology"/>
<dbReference type="GO" id="GO:0003723">
    <property type="term" value="F:RNA binding"/>
    <property type="evidence" value="ECO:0007669"/>
    <property type="project" value="InterPro"/>
</dbReference>
<dbReference type="GO" id="GO:0051607">
    <property type="term" value="P:defense response to virus"/>
    <property type="evidence" value="ECO:0007669"/>
    <property type="project" value="UniProtKB-KW"/>
</dbReference>
<evidence type="ECO:0000256" key="8">
    <source>
        <dbReference type="ARBA" id="ARBA00023118"/>
    </source>
</evidence>
<dbReference type="PRINTS" id="PR00866">
    <property type="entry name" value="RNADNAPOLMS"/>
</dbReference>
<dbReference type="GO" id="GO:0003964">
    <property type="term" value="F:RNA-directed DNA polymerase activity"/>
    <property type="evidence" value="ECO:0007669"/>
    <property type="project" value="UniProtKB-KW"/>
</dbReference>
<comment type="caution">
    <text evidence="12">The sequence shown here is derived from an EMBL/GenBank/DDBJ whole genome shotgun (WGS) entry which is preliminary data.</text>
</comment>
<dbReference type="EMBL" id="JAAVMB010000016">
    <property type="protein sequence ID" value="NKC68858.1"/>
    <property type="molecule type" value="Genomic_DNA"/>
</dbReference>
<comment type="similarity">
    <text evidence="9">Belongs to the bacterial reverse transcriptase family.</text>
</comment>
<reference evidence="12 13" key="1">
    <citation type="submission" date="2020-03" db="EMBL/GenBank/DDBJ databases">
        <title>Bacterial samples isolated from urine from healthy bovine heifers (Gyr breed).</title>
        <authorList>
            <person name="Giannattasio-Ferraz S."/>
            <person name="Maskeri L."/>
            <person name="Penido A."/>
            <person name="Barbosa-Stancioli E.F."/>
            <person name="Putonti C."/>
        </authorList>
    </citation>
    <scope>NUCLEOTIDE SEQUENCE [LARGE SCALE GENOMIC DNA]</scope>
    <source>
        <strain evidence="12 13">UFMG-H7</strain>
    </source>
</reference>
<evidence type="ECO:0000256" key="6">
    <source>
        <dbReference type="ARBA" id="ARBA00022842"/>
    </source>
</evidence>
<dbReference type="InterPro" id="IPR051083">
    <property type="entry name" value="GrpII_Intron_Splice-Mob/Def"/>
</dbReference>
<keyword evidence="7 12" id="KW-0695">RNA-directed DNA polymerase</keyword>
<keyword evidence="3" id="KW-0808">Transferase</keyword>
<gene>
    <name evidence="12" type="ORF">HED35_12240</name>
</gene>
<keyword evidence="4" id="KW-0548">Nucleotidyltransferase</keyword>
<name>A0A7X6I3Q6_9ENTE</name>
<dbReference type="CDD" id="cd03487">
    <property type="entry name" value="RT_Bac_retron_II"/>
    <property type="match status" value="1"/>
</dbReference>
<dbReference type="Proteomes" id="UP000521358">
    <property type="component" value="Unassembled WGS sequence"/>
</dbReference>